<dbReference type="HAMAP" id="MF_00484">
    <property type="entry name" value="Glycogen_synth"/>
    <property type="match status" value="1"/>
</dbReference>
<comment type="function">
    <text evidence="2 8">Synthesizes alpha-1,4-glucan chains using ADP-glucose.</text>
</comment>
<dbReference type="PANTHER" id="PTHR45825:SF8">
    <property type="entry name" value="GLYCOGEN SYNTHASE"/>
    <property type="match status" value="1"/>
</dbReference>
<name>A0A2T1HN46_9HYPH</name>
<dbReference type="GO" id="GO:0009011">
    <property type="term" value="F:alpha-1,4-glucan glucosyltransferase (ADP-glucose donor) activity"/>
    <property type="evidence" value="ECO:0007669"/>
    <property type="project" value="UniProtKB-UniRule"/>
</dbReference>
<dbReference type="EC" id="2.4.1.21" evidence="8"/>
<gene>
    <name evidence="8" type="primary">glgA</name>
    <name evidence="11" type="ORF">SLNSH_20680</name>
</gene>
<dbReference type="GO" id="GO:0004373">
    <property type="term" value="F:alpha-1,4-glucan glucosyltransferase (UDP-glucose donor) activity"/>
    <property type="evidence" value="ECO:0007669"/>
    <property type="project" value="InterPro"/>
</dbReference>
<evidence type="ECO:0000259" key="9">
    <source>
        <dbReference type="Pfam" id="PF00534"/>
    </source>
</evidence>
<sequence>MRERILFVTPEFAGFAKAGGLGEISAALPRALRRHVDVRILIPGYREVVGSTGPMEVVSHLPARGAIPACSIGKTHTADGLIVYVLLCPELFDRAGSPYGDQNGVDWADNDIRFARLSLAAADIAGAYPVEGWRPDLLHVHDWPAALAPAYLAWNKSAVPCILTVHNLAHQGLFPPERMDRLGIPSQAYSINGVEFHGKVSFLKAGLFYANHITTVSENYAREITTPEHGCGLEGLLRARSDQGRLTGILNGIDESWDPYTDPHLAAPFAAGRWRGKAKNADSVRKAFGLAVSRGPIFAVVSRLVAQKGVDLTIEAAESIVRHGGQIVVTGKGEAHFEKQFSTLAEKYPGAVGISIGFEEQLARRIYAGSDFLLMPSRFEPCGLSQMYAQRFGSLPVARATGGLAETIEDGETGFLFETSSLGSFLGAVYRAFDAYRSRARLEEMRRAAMACDRSWAKPALGYARLFGEALSIRKEAAA</sequence>
<evidence type="ECO:0000256" key="4">
    <source>
        <dbReference type="ARBA" id="ARBA00010281"/>
    </source>
</evidence>
<keyword evidence="12" id="KW-1185">Reference proteome</keyword>
<evidence type="ECO:0000313" key="11">
    <source>
        <dbReference type="EMBL" id="PSC03047.1"/>
    </source>
</evidence>
<evidence type="ECO:0000256" key="2">
    <source>
        <dbReference type="ARBA" id="ARBA00002764"/>
    </source>
</evidence>
<comment type="pathway">
    <text evidence="3 8">Glycan biosynthesis; glycogen biosynthesis.</text>
</comment>
<dbReference type="GO" id="GO:0005978">
    <property type="term" value="P:glycogen biosynthetic process"/>
    <property type="evidence" value="ECO:0007669"/>
    <property type="project" value="UniProtKB-UniRule"/>
</dbReference>
<dbReference type="Pfam" id="PF08323">
    <property type="entry name" value="Glyco_transf_5"/>
    <property type="match status" value="1"/>
</dbReference>
<dbReference type="InterPro" id="IPR001296">
    <property type="entry name" value="Glyco_trans_1"/>
</dbReference>
<dbReference type="UniPathway" id="UPA00164"/>
<dbReference type="EMBL" id="PVZS01000032">
    <property type="protein sequence ID" value="PSC03047.1"/>
    <property type="molecule type" value="Genomic_DNA"/>
</dbReference>
<keyword evidence="5 8" id="KW-0328">Glycosyltransferase</keyword>
<evidence type="ECO:0000256" key="8">
    <source>
        <dbReference type="HAMAP-Rule" id="MF_00484"/>
    </source>
</evidence>
<feature type="domain" description="Glycosyl transferase family 1" evidence="9">
    <location>
        <begin position="294"/>
        <end position="444"/>
    </location>
</feature>
<dbReference type="NCBIfam" id="NF001901">
    <property type="entry name" value="PRK00654.1-5"/>
    <property type="match status" value="1"/>
</dbReference>
<dbReference type="AlphaFoldDB" id="A0A2T1HN46"/>
<dbReference type="Gene3D" id="3.40.50.2000">
    <property type="entry name" value="Glycogen Phosphorylase B"/>
    <property type="match status" value="2"/>
</dbReference>
<keyword evidence="6 8" id="KW-0808">Transferase</keyword>
<feature type="binding site" evidence="8">
    <location>
        <position position="17"/>
    </location>
    <ligand>
        <name>ADP-alpha-D-glucose</name>
        <dbReference type="ChEBI" id="CHEBI:57498"/>
    </ligand>
</feature>
<evidence type="ECO:0000259" key="10">
    <source>
        <dbReference type="Pfam" id="PF08323"/>
    </source>
</evidence>
<dbReference type="Pfam" id="PF00534">
    <property type="entry name" value="Glycos_transf_1"/>
    <property type="match status" value="1"/>
</dbReference>
<evidence type="ECO:0000256" key="3">
    <source>
        <dbReference type="ARBA" id="ARBA00004964"/>
    </source>
</evidence>
<dbReference type="CDD" id="cd03791">
    <property type="entry name" value="GT5_Glycogen_synthase_DULL1-like"/>
    <property type="match status" value="1"/>
</dbReference>
<dbReference type="NCBIfam" id="NF001899">
    <property type="entry name" value="PRK00654.1-2"/>
    <property type="match status" value="1"/>
</dbReference>
<evidence type="ECO:0000313" key="12">
    <source>
        <dbReference type="Proteomes" id="UP000239772"/>
    </source>
</evidence>
<feature type="domain" description="Starch synthase catalytic" evidence="10">
    <location>
        <begin position="4"/>
        <end position="238"/>
    </location>
</feature>
<comment type="similarity">
    <text evidence="4 8">Belongs to the glycosyltransferase 1 family. Bacterial/plant glycogen synthase subfamily.</text>
</comment>
<dbReference type="PANTHER" id="PTHR45825">
    <property type="entry name" value="GRANULE-BOUND STARCH SYNTHASE 1, CHLOROPLASTIC/AMYLOPLASTIC"/>
    <property type="match status" value="1"/>
</dbReference>
<dbReference type="Proteomes" id="UP000239772">
    <property type="component" value="Unassembled WGS sequence"/>
</dbReference>
<keyword evidence="7 8" id="KW-0320">Glycogen biosynthesis</keyword>
<reference evidence="12" key="1">
    <citation type="submission" date="2018-03" db="EMBL/GenBank/DDBJ databases">
        <authorList>
            <person name="Sun L."/>
            <person name="Liu H."/>
            <person name="Chen W."/>
            <person name="Huang K."/>
            <person name="Liu W."/>
            <person name="Gao X."/>
        </authorList>
    </citation>
    <scope>NUCLEOTIDE SEQUENCE [LARGE SCALE GENOMIC DNA]</scope>
    <source>
        <strain evidence="12">SH9</strain>
    </source>
</reference>
<accession>A0A2T1HN46</accession>
<dbReference type="OrthoDB" id="9808590at2"/>
<evidence type="ECO:0000256" key="7">
    <source>
        <dbReference type="ARBA" id="ARBA00023056"/>
    </source>
</evidence>
<comment type="caution">
    <text evidence="11">The sequence shown here is derived from an EMBL/GenBank/DDBJ whole genome shotgun (WGS) entry which is preliminary data.</text>
</comment>
<evidence type="ECO:0000256" key="5">
    <source>
        <dbReference type="ARBA" id="ARBA00022676"/>
    </source>
</evidence>
<dbReference type="NCBIfam" id="TIGR02095">
    <property type="entry name" value="glgA"/>
    <property type="match status" value="1"/>
</dbReference>
<protein>
    <recommendedName>
        <fullName evidence="8">Glycogen synthase</fullName>
        <ecNumber evidence="8">2.4.1.21</ecNumber>
    </recommendedName>
    <alternativeName>
        <fullName evidence="8">Starch [bacterial glycogen] synthase</fullName>
    </alternativeName>
</protein>
<dbReference type="InterPro" id="IPR013534">
    <property type="entry name" value="Starch_synth_cat_dom"/>
</dbReference>
<dbReference type="RefSeq" id="WP_106339529.1">
    <property type="nucleotide sequence ID" value="NZ_PVZS01000032.1"/>
</dbReference>
<evidence type="ECO:0000256" key="6">
    <source>
        <dbReference type="ARBA" id="ARBA00022679"/>
    </source>
</evidence>
<evidence type="ECO:0000256" key="1">
    <source>
        <dbReference type="ARBA" id="ARBA00001478"/>
    </source>
</evidence>
<proteinExistence type="inferred from homology"/>
<comment type="catalytic activity">
    <reaction evidence="1 8">
        <text>[(1-&gt;4)-alpha-D-glucosyl](n) + ADP-alpha-D-glucose = [(1-&gt;4)-alpha-D-glucosyl](n+1) + ADP + H(+)</text>
        <dbReference type="Rhea" id="RHEA:18189"/>
        <dbReference type="Rhea" id="RHEA-COMP:9584"/>
        <dbReference type="Rhea" id="RHEA-COMP:9587"/>
        <dbReference type="ChEBI" id="CHEBI:15378"/>
        <dbReference type="ChEBI" id="CHEBI:15444"/>
        <dbReference type="ChEBI" id="CHEBI:57498"/>
        <dbReference type="ChEBI" id="CHEBI:456216"/>
        <dbReference type="EC" id="2.4.1.21"/>
    </reaction>
</comment>
<organism evidence="11 12">
    <name type="scientific">Alsobacter soli</name>
    <dbReference type="NCBI Taxonomy" id="2109933"/>
    <lineage>
        <taxon>Bacteria</taxon>
        <taxon>Pseudomonadati</taxon>
        <taxon>Pseudomonadota</taxon>
        <taxon>Alphaproteobacteria</taxon>
        <taxon>Hyphomicrobiales</taxon>
        <taxon>Alsobacteraceae</taxon>
        <taxon>Alsobacter</taxon>
    </lineage>
</organism>
<dbReference type="SUPFAM" id="SSF53756">
    <property type="entry name" value="UDP-Glycosyltransferase/glycogen phosphorylase"/>
    <property type="match status" value="1"/>
</dbReference>
<dbReference type="InterPro" id="IPR011835">
    <property type="entry name" value="GS/SS"/>
</dbReference>